<organism evidence="2 3">
    <name type="scientific">Devosia equisanguinis</name>
    <dbReference type="NCBI Taxonomy" id="2490941"/>
    <lineage>
        <taxon>Bacteria</taxon>
        <taxon>Pseudomonadati</taxon>
        <taxon>Pseudomonadota</taxon>
        <taxon>Alphaproteobacteria</taxon>
        <taxon>Hyphomicrobiales</taxon>
        <taxon>Devosiaceae</taxon>
        <taxon>Devosia</taxon>
    </lineage>
</organism>
<name>A0A447IDQ1_9HYPH</name>
<dbReference type="InterPro" id="IPR010985">
    <property type="entry name" value="Ribbon_hlx_hlx"/>
</dbReference>
<dbReference type="InterPro" id="IPR013321">
    <property type="entry name" value="Arc_rbn_hlx_hlx"/>
</dbReference>
<evidence type="ECO:0000313" key="2">
    <source>
        <dbReference type="EMBL" id="VDS05595.1"/>
    </source>
</evidence>
<dbReference type="Pfam" id="PF01402">
    <property type="entry name" value="RHH_1"/>
    <property type="match status" value="1"/>
</dbReference>
<proteinExistence type="predicted"/>
<dbReference type="GO" id="GO:0006355">
    <property type="term" value="P:regulation of DNA-templated transcription"/>
    <property type="evidence" value="ECO:0007669"/>
    <property type="project" value="InterPro"/>
</dbReference>
<feature type="domain" description="Ribbon-helix-helix protein CopG" evidence="1">
    <location>
        <begin position="2"/>
        <end position="41"/>
    </location>
</feature>
<dbReference type="RefSeq" id="WP_126151129.1">
    <property type="nucleotide sequence ID" value="NZ_JBHTMH010000005.1"/>
</dbReference>
<evidence type="ECO:0000259" key="1">
    <source>
        <dbReference type="Pfam" id="PF01402"/>
    </source>
</evidence>
<keyword evidence="3" id="KW-1185">Reference proteome</keyword>
<dbReference type="AlphaFoldDB" id="A0A447IDQ1"/>
<dbReference type="OrthoDB" id="5298181at2"/>
<gene>
    <name evidence="2" type="ORF">DEVEQU_02737</name>
</gene>
<dbReference type="EMBL" id="UZWD01000034">
    <property type="protein sequence ID" value="VDS05595.1"/>
    <property type="molecule type" value="Genomic_DNA"/>
</dbReference>
<sequence>MAVSVKLDDDMRERIQALAESKQRSAHWIMREAIRGYVEREEARASFIADADAAMEHYRETGLHVTHAEVAHWLKSWGSDDELEPPQCHT</sequence>
<accession>A0A447IDQ1</accession>
<evidence type="ECO:0000313" key="3">
    <source>
        <dbReference type="Proteomes" id="UP000268844"/>
    </source>
</evidence>
<dbReference type="Proteomes" id="UP000268844">
    <property type="component" value="Unassembled WGS sequence"/>
</dbReference>
<reference evidence="2 3" key="1">
    <citation type="submission" date="2018-12" db="EMBL/GenBank/DDBJ databases">
        <authorList>
            <person name="Criscuolo A."/>
        </authorList>
    </citation>
    <scope>NUCLEOTIDE SEQUENCE [LARGE SCALE GENOMIC DNA]</scope>
    <source>
        <strain evidence="2">ACIP1116281</strain>
    </source>
</reference>
<protein>
    <submittedName>
        <fullName evidence="2">Trifunctional transcriptional regulator/proline dehydrogenase/pyrroline-5-carboxylate dehydrogenase</fullName>
    </submittedName>
</protein>
<dbReference type="Gene3D" id="1.10.1220.10">
    <property type="entry name" value="Met repressor-like"/>
    <property type="match status" value="1"/>
</dbReference>
<dbReference type="SUPFAM" id="SSF47598">
    <property type="entry name" value="Ribbon-helix-helix"/>
    <property type="match status" value="1"/>
</dbReference>
<dbReference type="CDD" id="cd22233">
    <property type="entry name" value="RHH_CopAso-like"/>
    <property type="match status" value="1"/>
</dbReference>
<dbReference type="InterPro" id="IPR002145">
    <property type="entry name" value="CopG"/>
</dbReference>